<organism evidence="2 3">
    <name type="scientific">Rothia endophytica</name>
    <dbReference type="NCBI Taxonomy" id="1324766"/>
    <lineage>
        <taxon>Bacteria</taxon>
        <taxon>Bacillati</taxon>
        <taxon>Actinomycetota</taxon>
        <taxon>Actinomycetes</taxon>
        <taxon>Micrococcales</taxon>
        <taxon>Micrococcaceae</taxon>
        <taxon>Rothia</taxon>
    </lineage>
</organism>
<reference evidence="3" key="1">
    <citation type="journal article" date="2019" name="Int. J. Syst. Evol. Microbiol.">
        <title>The Global Catalogue of Microorganisms (GCM) 10K type strain sequencing project: providing services to taxonomists for standard genome sequencing and annotation.</title>
        <authorList>
            <consortium name="The Broad Institute Genomics Platform"/>
            <consortium name="The Broad Institute Genome Sequencing Center for Infectious Disease"/>
            <person name="Wu L."/>
            <person name="Ma J."/>
        </authorList>
    </citation>
    <scope>NUCLEOTIDE SEQUENCE [LARGE SCALE GENOMIC DNA]</scope>
    <source>
        <strain evidence="3">JCM 18541</strain>
    </source>
</reference>
<name>A0ABP9BNC1_9MICC</name>
<protein>
    <submittedName>
        <fullName evidence="2">DUF368 domain-containing protein</fullName>
    </submittedName>
</protein>
<proteinExistence type="predicted"/>
<comment type="caution">
    <text evidence="2">The sequence shown here is derived from an EMBL/GenBank/DDBJ whole genome shotgun (WGS) entry which is preliminary data.</text>
</comment>
<feature type="transmembrane region" description="Helical" evidence="1">
    <location>
        <begin position="89"/>
        <end position="115"/>
    </location>
</feature>
<dbReference type="EMBL" id="BAABKP010000002">
    <property type="protein sequence ID" value="GAA4796880.1"/>
    <property type="molecule type" value="Genomic_DNA"/>
</dbReference>
<keyword evidence="3" id="KW-1185">Reference proteome</keyword>
<dbReference type="Proteomes" id="UP001500187">
    <property type="component" value="Unassembled WGS sequence"/>
</dbReference>
<feature type="transmembrane region" description="Helical" evidence="1">
    <location>
        <begin position="176"/>
        <end position="208"/>
    </location>
</feature>
<evidence type="ECO:0000313" key="2">
    <source>
        <dbReference type="EMBL" id="GAA4796880.1"/>
    </source>
</evidence>
<evidence type="ECO:0000313" key="3">
    <source>
        <dbReference type="Proteomes" id="UP001500187"/>
    </source>
</evidence>
<feature type="transmembrane region" description="Helical" evidence="1">
    <location>
        <begin position="151"/>
        <end position="170"/>
    </location>
</feature>
<feature type="transmembrane region" description="Helical" evidence="1">
    <location>
        <begin position="250"/>
        <end position="268"/>
    </location>
</feature>
<keyword evidence="1" id="KW-0812">Transmembrane</keyword>
<gene>
    <name evidence="2" type="ORF">GCM10023352_15540</name>
</gene>
<keyword evidence="1" id="KW-1133">Transmembrane helix</keyword>
<dbReference type="Pfam" id="PF04018">
    <property type="entry name" value="VCA0040-like"/>
    <property type="match status" value="1"/>
</dbReference>
<dbReference type="PANTHER" id="PTHR37308:SF1">
    <property type="entry name" value="POLYPRENYL-PHOSPHATE TRANSPORTER"/>
    <property type="match status" value="1"/>
</dbReference>
<dbReference type="RefSeq" id="WP_345446215.1">
    <property type="nucleotide sequence ID" value="NZ_BAABKP010000002.1"/>
</dbReference>
<dbReference type="PANTHER" id="PTHR37308">
    <property type="entry name" value="INTEGRAL MEMBRANE PROTEIN"/>
    <property type="match status" value="1"/>
</dbReference>
<feature type="transmembrane region" description="Helical" evidence="1">
    <location>
        <begin position="220"/>
        <end position="238"/>
    </location>
</feature>
<keyword evidence="1" id="KW-0472">Membrane</keyword>
<evidence type="ECO:0000256" key="1">
    <source>
        <dbReference type="SAM" id="Phobius"/>
    </source>
</evidence>
<feature type="transmembrane region" description="Helical" evidence="1">
    <location>
        <begin position="280"/>
        <end position="304"/>
    </location>
</feature>
<dbReference type="InterPro" id="IPR007163">
    <property type="entry name" value="VCA0040-like"/>
</dbReference>
<sequence>MSQPAAKPAAQKDTAPSQIALNLVRGALIGTVETVPGVSGGTVALVVGVYERLISAASSLMSGIKEVAVSTVRKDPAQRSAGYQRIKNLPWALLLAIFLGMGVAVVSMAHVMSYLVEEQPVLTSAAFFGMVLASLYVPFSFAGKWRGRDWCYALIAAGIMYFVVSVPPAGDMSNPPWYIIMGAAAIAIAALVLPGLSGSFLLLSFGLYQTTMNAVSNFDLTYITLFGLGAVLGLATVVKGLEWVLQHHHHLTLVVLAGVMLGALRALWPWKTDSNDLLAVGDQASAALIWCLVGFVLVVLVILADKIFNKPKVVHQETI</sequence>
<feature type="transmembrane region" description="Helical" evidence="1">
    <location>
        <begin position="121"/>
        <end position="139"/>
    </location>
</feature>
<accession>A0ABP9BNC1</accession>